<dbReference type="Pfam" id="PF01436">
    <property type="entry name" value="NHL"/>
    <property type="match status" value="1"/>
</dbReference>
<feature type="domain" description="Ig-like" evidence="7">
    <location>
        <begin position="978"/>
        <end position="1057"/>
    </location>
</feature>
<organism evidence="8 9">
    <name type="scientific">Ereboglobus luteus</name>
    <dbReference type="NCBI Taxonomy" id="1796921"/>
    <lineage>
        <taxon>Bacteria</taxon>
        <taxon>Pseudomonadati</taxon>
        <taxon>Verrucomicrobiota</taxon>
        <taxon>Opitutia</taxon>
        <taxon>Opitutales</taxon>
        <taxon>Opitutaceae</taxon>
        <taxon>Ereboglobus</taxon>
    </lineage>
</organism>
<name>A0A2U8E1P1_9BACT</name>
<dbReference type="SMART" id="SM00656">
    <property type="entry name" value="Amb_all"/>
    <property type="match status" value="1"/>
</dbReference>
<dbReference type="InterPro" id="IPR036179">
    <property type="entry name" value="Ig-like_dom_sf"/>
</dbReference>
<dbReference type="GO" id="GO:0030599">
    <property type="term" value="F:pectinesterase activity"/>
    <property type="evidence" value="ECO:0007669"/>
    <property type="project" value="InterPro"/>
</dbReference>
<feature type="domain" description="Ig-like" evidence="7">
    <location>
        <begin position="1961"/>
        <end position="2046"/>
    </location>
</feature>
<keyword evidence="1" id="KW-0677">Repeat</keyword>
<dbReference type="Gene3D" id="2.120.10.30">
    <property type="entry name" value="TolB, C-terminal domain"/>
    <property type="match status" value="3"/>
</dbReference>
<feature type="domain" description="Ig-like" evidence="7">
    <location>
        <begin position="1428"/>
        <end position="1507"/>
    </location>
</feature>
<evidence type="ECO:0000256" key="1">
    <source>
        <dbReference type="ARBA" id="ARBA00022737"/>
    </source>
</evidence>
<dbReference type="SUPFAM" id="SSF48726">
    <property type="entry name" value="Immunoglobulin"/>
    <property type="match status" value="11"/>
</dbReference>
<evidence type="ECO:0000256" key="3">
    <source>
        <dbReference type="ARBA" id="ARBA00023085"/>
    </source>
</evidence>
<keyword evidence="5" id="KW-0456">Lyase</keyword>
<evidence type="ECO:0000313" key="9">
    <source>
        <dbReference type="Proteomes" id="UP000244896"/>
    </source>
</evidence>
<dbReference type="InterPro" id="IPR002022">
    <property type="entry name" value="Pec_lyase"/>
</dbReference>
<dbReference type="GO" id="GO:0098609">
    <property type="term" value="P:cell-cell adhesion"/>
    <property type="evidence" value="ECO:0007669"/>
    <property type="project" value="TreeGrafter"/>
</dbReference>
<feature type="domain" description="Ig-like" evidence="7">
    <location>
        <begin position="438"/>
        <end position="518"/>
    </location>
</feature>
<accession>A0A2U8E1P1</accession>
<feature type="domain" description="Ig-like" evidence="7">
    <location>
        <begin position="877"/>
        <end position="968"/>
    </location>
</feature>
<dbReference type="PANTHER" id="PTHR44170">
    <property type="entry name" value="PROTEIN SIDEKICK"/>
    <property type="match status" value="1"/>
</dbReference>
<evidence type="ECO:0000256" key="5">
    <source>
        <dbReference type="ARBA" id="ARBA00023239"/>
    </source>
</evidence>
<feature type="domain" description="Ig-like" evidence="7">
    <location>
        <begin position="528"/>
        <end position="607"/>
    </location>
</feature>
<dbReference type="InterPro" id="IPR011042">
    <property type="entry name" value="6-blade_b-propeller_TolB-like"/>
</dbReference>
<dbReference type="InterPro" id="IPR001258">
    <property type="entry name" value="NHL_repeat"/>
</dbReference>
<evidence type="ECO:0000313" key="8">
    <source>
        <dbReference type="EMBL" id="AWI08751.1"/>
    </source>
</evidence>
<dbReference type="SMART" id="SM00408">
    <property type="entry name" value="IGc2"/>
    <property type="match status" value="6"/>
</dbReference>
<dbReference type="InterPro" id="IPR003598">
    <property type="entry name" value="Ig_sub2"/>
</dbReference>
<keyword evidence="9" id="KW-1185">Reference proteome</keyword>
<dbReference type="SMART" id="SM00710">
    <property type="entry name" value="PbH1"/>
    <property type="match status" value="6"/>
</dbReference>
<feature type="region of interest" description="Disordered" evidence="6">
    <location>
        <begin position="2989"/>
        <end position="3011"/>
    </location>
</feature>
<dbReference type="InterPro" id="IPR006626">
    <property type="entry name" value="PbH1"/>
</dbReference>
<keyword evidence="4" id="KW-1015">Disulfide bond</keyword>
<dbReference type="SUPFAM" id="SSF51126">
    <property type="entry name" value="Pectin lyase-like"/>
    <property type="match status" value="2"/>
</dbReference>
<evidence type="ECO:0000256" key="6">
    <source>
        <dbReference type="SAM" id="MobiDB-lite"/>
    </source>
</evidence>
<dbReference type="InterPro" id="IPR003599">
    <property type="entry name" value="Ig_sub"/>
</dbReference>
<dbReference type="CDD" id="cd00096">
    <property type="entry name" value="Ig"/>
    <property type="match status" value="1"/>
</dbReference>
<feature type="domain" description="Ig-like" evidence="7">
    <location>
        <begin position="1871"/>
        <end position="1956"/>
    </location>
</feature>
<dbReference type="GO" id="GO:0000272">
    <property type="term" value="P:polysaccharide catabolic process"/>
    <property type="evidence" value="ECO:0007669"/>
    <property type="project" value="UniProtKB-KW"/>
</dbReference>
<dbReference type="InterPro" id="IPR000070">
    <property type="entry name" value="Pectinesterase_cat"/>
</dbReference>
<reference evidence="8 9" key="1">
    <citation type="journal article" date="2018" name="Syst. Appl. Microbiol.">
        <title>Ereboglobus luteus gen. nov. sp. nov. from cockroach guts, and new insights into the oxygen relationship of the genera Opitutus and Didymococcus (Verrucomicrobia: Opitutaceae).</title>
        <authorList>
            <person name="Tegtmeier D."/>
            <person name="Belitz A."/>
            <person name="Radek R."/>
            <person name="Heimerl T."/>
            <person name="Brune A."/>
        </authorList>
    </citation>
    <scope>NUCLEOTIDE SEQUENCE [LARGE SCALE GENOMIC DNA]</scope>
    <source>
        <strain evidence="8 9">Ho45</strain>
    </source>
</reference>
<dbReference type="GO" id="GO:0042545">
    <property type="term" value="P:cell wall modification"/>
    <property type="evidence" value="ECO:0007669"/>
    <property type="project" value="InterPro"/>
</dbReference>
<gene>
    <name evidence="8" type="ORF">CKA38_05325</name>
</gene>
<dbReference type="GO" id="GO:0016829">
    <property type="term" value="F:lyase activity"/>
    <property type="evidence" value="ECO:0007669"/>
    <property type="project" value="UniProtKB-KW"/>
</dbReference>
<keyword evidence="2" id="KW-0378">Hydrolase</keyword>
<dbReference type="GO" id="GO:0005576">
    <property type="term" value="C:extracellular region"/>
    <property type="evidence" value="ECO:0007669"/>
    <property type="project" value="UniProtKB-SubCell"/>
</dbReference>
<evidence type="ECO:0000256" key="2">
    <source>
        <dbReference type="ARBA" id="ARBA00022801"/>
    </source>
</evidence>
<dbReference type="PANTHER" id="PTHR44170:SF6">
    <property type="entry name" value="CONTACTIN"/>
    <property type="match status" value="1"/>
</dbReference>
<dbReference type="Pfam" id="PF13927">
    <property type="entry name" value="Ig_3"/>
    <property type="match status" value="6"/>
</dbReference>
<dbReference type="RefSeq" id="WP_161554746.1">
    <property type="nucleotide sequence ID" value="NZ_CP023004.1"/>
</dbReference>
<dbReference type="Pfam" id="PF13895">
    <property type="entry name" value="Ig_2"/>
    <property type="match status" value="1"/>
</dbReference>
<dbReference type="InterPro" id="IPR012334">
    <property type="entry name" value="Pectin_lyas_fold"/>
</dbReference>
<proteinExistence type="predicted"/>
<dbReference type="EMBL" id="CP023004">
    <property type="protein sequence ID" value="AWI08751.1"/>
    <property type="molecule type" value="Genomic_DNA"/>
</dbReference>
<dbReference type="Gene3D" id="2.60.40.10">
    <property type="entry name" value="Immunoglobulins"/>
    <property type="match status" value="12"/>
</dbReference>
<dbReference type="SUPFAM" id="SSF63829">
    <property type="entry name" value="Calcium-dependent phosphotriesterase"/>
    <property type="match status" value="1"/>
</dbReference>
<feature type="domain" description="Ig-like" evidence="7">
    <location>
        <begin position="1327"/>
        <end position="1418"/>
    </location>
</feature>
<feature type="domain" description="Ig-like" evidence="7">
    <location>
        <begin position="1772"/>
        <end position="1863"/>
    </location>
</feature>
<dbReference type="Gene3D" id="2.160.20.10">
    <property type="entry name" value="Single-stranded right-handed beta-helix, Pectin lyase-like"/>
    <property type="match status" value="2"/>
</dbReference>
<dbReference type="GO" id="GO:0016020">
    <property type="term" value="C:membrane"/>
    <property type="evidence" value="ECO:0007669"/>
    <property type="project" value="UniProtKB-SubCell"/>
</dbReference>
<keyword evidence="3" id="KW-0063">Aspartyl esterase</keyword>
<dbReference type="Pfam" id="PF01095">
    <property type="entry name" value="Pectinesterase"/>
    <property type="match status" value="1"/>
</dbReference>
<evidence type="ECO:0000256" key="4">
    <source>
        <dbReference type="ARBA" id="ARBA00023157"/>
    </source>
</evidence>
<dbReference type="KEGG" id="elut:CKA38_05325"/>
<evidence type="ECO:0000259" key="7">
    <source>
        <dbReference type="PROSITE" id="PS50835"/>
    </source>
</evidence>
<protein>
    <recommendedName>
        <fullName evidence="7">Ig-like domain-containing protein</fullName>
    </recommendedName>
</protein>
<dbReference type="InterPro" id="IPR013783">
    <property type="entry name" value="Ig-like_fold"/>
</dbReference>
<dbReference type="SMART" id="SM00409">
    <property type="entry name" value="IG"/>
    <property type="match status" value="12"/>
</dbReference>
<dbReference type="InterPro" id="IPR011050">
    <property type="entry name" value="Pectin_lyase_fold/virulence"/>
</dbReference>
<dbReference type="Proteomes" id="UP000244896">
    <property type="component" value="Chromosome"/>
</dbReference>
<dbReference type="PROSITE" id="PS50835">
    <property type="entry name" value="IG_LIKE"/>
    <property type="match status" value="10"/>
</dbReference>
<dbReference type="InterPro" id="IPR007110">
    <property type="entry name" value="Ig-like_dom"/>
</dbReference>
<feature type="domain" description="Ig-like" evidence="7">
    <location>
        <begin position="2052"/>
        <end position="2133"/>
    </location>
</feature>
<sequence>MVIPTGARRTVQGKEYFYQPIAIFGNEAWITLGPGQRLAYGKTYYVNIESAVLLDSDGASLPAITDATTWRFSTKTAGPATPTATTGPTTITVGHDGAGDFATLQAASDWIPQNNTLPRTIVIKPGTYRDNTTFSQNRNFVTVHGDGAQRADVVLYYEYPYYTTDRGAAVLNIECNDINVINLTIDNRVYFPHPATNAPAWIGTVNTVYTSGSRVVFDNVLMKGGQDTLYTDKGIATFHNSEIWGSVDFIYGGALAIFDQCDIVQIRSTGGPIGAPSTPLAQPHGIVFLNCNFPKALMSNGYPYDVGAANTTFMRPWRQDGHTASINGMLSDIFTAKGWGEWDGREATCRAVELGSTLAGGGSVTTEQRHTSGAYWVNTIDPDYTGATDEYVGNPNLLLPDGPANRTAITVTAADYTLEAILGNSYYSLAGWLPTAKPKILAQPVAQSVDETDPVTLSVSAWSPRFQTYQWYKDSAPISGATGDTYALTSATELDSGSYYVVVTSNQGSTTSDTVTVTVNSNTPTGIPVIATQPESQTFVMGDTVTFSVAATGGGLSYQWYKDGIAIPGETGASLTLNGVNLSDAGEYHVVISNTFGDTPSSTITLTYDTTAPKPAVFVKLHRDQDSAGAAPVAAEKLTVAVQGSGWDYTAAAPYAGTTWNKIRRPHGTDLISSGTAGGTYPGVIGTVATLNTADNIKLFSPDGTDSGVKFTAQVHINALDGVRQEPNAGYIGGYTETLMPAAVVNDLWRLIIGDNTFTFTFSDLPPSSRYLVYVYGALNNGNARFDLAPDNVADTNAKWVGIYATNNNASTHVFAKDLEDNIAPVAPAPPEDTTTDIDKPWGVLPALTDAAGQLVISATKFNGSTYVAGFQLIPYPVATITTQPAATELVDLDDNITLTVVAAGFDSSDTLSYQWRKDGADIDTLANATAATASLTITGAQSADAGSYDVVITNLGGAVTSTACALAVNDGSATEIPAITAQPVSLVTDAGDAVTLSVDATGGGLSYQWYKDGVLIPGATGATLDIANPQASDTGSYHVVITNSFGDTTSTTVTLTVESTAAAPAVFIKLHRDQASSAGVQSAAEMLTVAVQGSGWDYSGAAPYAGTTWNKIRRPNSADMINSGTAGGTYPGVIGAVETLNTANNISLYAPDGTASAVTLTTKITINALNADRQEPNAGYIGGYTETLMPAAVVNDLWRLIVGDNTFTFTFNNLPAGGRYLAYVYGALNNGNARFDLAPANVASTNARWVGIYATNSNASTHVFAKDIENNVAPVAPAPPEDSTTTIDKPWGVLPAIIDAGGQLVISATKFNGSTYVAGFQLIPYPKATIITQPATTEVAVAGNTATLTVVAAGFDSNDTVTYQWRKDGAPINTADNATANTASLVITDAQDADAGSYDVVVTNYGGSTTSTACALSISGSSAESAPAITAQPVSQITDAGDSVTLSVDATGGALAYQWYKDGVAIPGANGATLTIDNPQSSDAGSYHVVITNNLGEATSDSVTLTVEGATAAPALFVKLTRQSAAASAAPTAAATFTLAAPGSGWNYSAAAPYPGTTWNTIQRPADADSTNLSTVIGTYVLNTGSNIALTAADGTASGVSLTASLDVTSASNARAEPGYSSPTVDSVLGPEALMNGNGIWRIYYGSNNTIWEFAGLPAGTHYLAYGYGSTNSAGQGARFLLATSNTTAGAATWFETAGAASASVFVDTDSVISPRAPVMPEVLSSAASNTETTWGVLHGKVDAAGKFTVQTTKNANNGQYIAGFQLIPYPKTVIDVDAPSTLSVPAGGTATIPVTALGFDANDSVTYQWRKDGVAINTADNATANTATLVIADAQLADEADYDLVITNYGGSIISGVCELTVLPGVGAPTIYTQPVSQTAVTNATANFSAAVGGLAPLTYVWQKSSTGVDADFVDIPGATNSALVLAGVTTADAGYYRIKITNDEGSATSDTVTLIIAPVITTQPETAVVTIGSPASVSVVADTGIAAAPFAPTYQWRLDGVDIPGATSATYSIASFNSATDEGSYTVVVTNAAGSVTSDAAVLCDPVLPVFTTQPAAAQTVVTGMNVTFVSSATGIPAPAYQWNYNGAPITSATNATYTITGAALADTGTYTVVATNMAGSTPSDPSILTVRDAAGPAAVSDGFGSEATGGAGGAVYVVTNATDLLAKAALDEPAIITVSGTISLLGVSNKRAPVKSNKTIQGADANATIIGEIQISYVDNVIVRGLTITNPGETIDTDPGSPTYGKYIDSGDGINVWGSTNVFITHCTLFNCGDGCIDITRAEVDNVTVSWCKFYYTDALAHRFTMILGNIETDNPDYIGPVHTTLHHNWWAEFCHERMPASTGGRVHMYDNYFSCAGNFYASNARNNTQLFVEHSYYGTGVNSPVGKSAGTSALIRTIDNIYNGTTGTIDPGTDTVFTPPYSYHLNAAGDLPVLIPQYGGNTDGAFSITPAVAAPLSVVASSTIPFHGDTVTLVPSLGGAGTAYQWRLNNFDIPGATSETLTLANIQSAQLGAYTVVVTTAADKHTVSAPVTITFGDAPSFSGLNGGAITAISGKAVTLNPSVNGAGLVYQWQRFVDGGWIDLADNATYSGANTGSLTIGNIGDAQAGDYRLVVSNPSGSATGNPYTVSVAPVLFPYPTGVAVDSYGDLYIADSALNVVRKVAASGSTAVLYAGIPNTAGYKDGAFGVSMFNAPAALAIDASGNLYVADTGNAVVRRVNRDGSLETLAGDPSGRGNRDGIGTAVLFSSPNGLSFDRTTGVTYLADTNNHTIRRLTPINPSSGVYVGNTVATIGGIPGSSGDNDAWLVDSGTAMILSGTGRYNHPAAVAFSGSFLYIADAGNNTIRKLTVASGTNFGVVQTIAGTPGVNGSDDGPGLTALFDQPKSIVVDASGANIYVADTGNHTIRKVTPAGDVITLAGLATVSGQSDGEGMNALFNQPTALALDSSGRTLYVADTGNAAVRKIAISGTSATVTTLAVTLVSDTMPPSGTTPPFNPSSDGKGDGGGGAPSHWFFGALVALALLRLVRRGRKA</sequence>